<protein>
    <recommendedName>
        <fullName evidence="20">DNA-(apurinic or apyrimidinic site) lyase</fullName>
    </recommendedName>
</protein>
<evidence type="ECO:0000256" key="3">
    <source>
        <dbReference type="ARBA" id="ARBA00009409"/>
    </source>
</evidence>
<dbReference type="InterPro" id="IPR000214">
    <property type="entry name" value="Znf_DNA_glyclase/AP_lyase"/>
</dbReference>
<dbReference type="RefSeq" id="WP_312747765.1">
    <property type="nucleotide sequence ID" value="NZ_CP116968.1"/>
</dbReference>
<dbReference type="Pfam" id="PF01149">
    <property type="entry name" value="Fapy_DNA_glyco"/>
    <property type="match status" value="1"/>
</dbReference>
<dbReference type="InterPro" id="IPR035937">
    <property type="entry name" value="FPG_N"/>
</dbReference>
<dbReference type="InterPro" id="IPR010979">
    <property type="entry name" value="Ribosomal_uS13-like_H2TH"/>
</dbReference>
<comment type="similarity">
    <text evidence="3">Belongs to the FPG family.</text>
</comment>
<evidence type="ECO:0000313" key="18">
    <source>
        <dbReference type="EMBL" id="WNM63281.1"/>
    </source>
</evidence>
<evidence type="ECO:0000259" key="17">
    <source>
        <dbReference type="PROSITE" id="PS51068"/>
    </source>
</evidence>
<dbReference type="Pfam" id="PF06831">
    <property type="entry name" value="H2TH"/>
    <property type="match status" value="1"/>
</dbReference>
<dbReference type="AlphaFoldDB" id="A0AA96GTG3"/>
<keyword evidence="11" id="KW-0456">Lyase</keyword>
<dbReference type="EMBL" id="CP116968">
    <property type="protein sequence ID" value="WNM63281.1"/>
    <property type="molecule type" value="Genomic_DNA"/>
</dbReference>
<evidence type="ECO:0000256" key="12">
    <source>
        <dbReference type="ARBA" id="ARBA00023268"/>
    </source>
</evidence>
<evidence type="ECO:0000256" key="1">
    <source>
        <dbReference type="ARBA" id="ARBA00001668"/>
    </source>
</evidence>
<dbReference type="KEGG" id="nneo:PQG83_05875"/>
<dbReference type="PROSITE" id="PS51068">
    <property type="entry name" value="FPG_CAT"/>
    <property type="match status" value="1"/>
</dbReference>
<dbReference type="InterPro" id="IPR015887">
    <property type="entry name" value="DNA_glyclase_Znf_dom_DNA_BS"/>
</dbReference>
<keyword evidence="12" id="KW-0511">Multifunctional enzyme</keyword>
<dbReference type="Gene3D" id="3.20.190.10">
    <property type="entry name" value="MutM-like, N-terminal"/>
    <property type="match status" value="1"/>
</dbReference>
<dbReference type="PANTHER" id="PTHR22993">
    <property type="entry name" value="FORMAMIDOPYRIMIDINE-DNA GLYCOSYLASE"/>
    <property type="match status" value="1"/>
</dbReference>
<organism evidence="18 19">
    <name type="scientific">Candidatus Nitrospira neomarina</name>
    <dbReference type="NCBI Taxonomy" id="3020899"/>
    <lineage>
        <taxon>Bacteria</taxon>
        <taxon>Pseudomonadati</taxon>
        <taxon>Nitrospirota</taxon>
        <taxon>Nitrospiria</taxon>
        <taxon>Nitrospirales</taxon>
        <taxon>Nitrospiraceae</taxon>
        <taxon>Nitrospira</taxon>
    </lineage>
</organism>
<evidence type="ECO:0008006" key="20">
    <source>
        <dbReference type="Google" id="ProtNLM"/>
    </source>
</evidence>
<dbReference type="GO" id="GO:0006284">
    <property type="term" value="P:base-excision repair"/>
    <property type="evidence" value="ECO:0007669"/>
    <property type="project" value="InterPro"/>
</dbReference>
<evidence type="ECO:0000256" key="6">
    <source>
        <dbReference type="ARBA" id="ARBA00022771"/>
    </source>
</evidence>
<keyword evidence="10" id="KW-0234">DNA repair</keyword>
<name>A0AA96GTG3_9BACT</name>
<dbReference type="PANTHER" id="PTHR22993:SF9">
    <property type="entry name" value="FORMAMIDOPYRIMIDINE-DNA GLYCOSYLASE"/>
    <property type="match status" value="1"/>
</dbReference>
<dbReference type="SUPFAM" id="SSF57716">
    <property type="entry name" value="Glucocorticoid receptor-like (DNA-binding domain)"/>
    <property type="match status" value="1"/>
</dbReference>
<comment type="catalytic activity">
    <reaction evidence="14">
        <text>2'-deoxyribonucleotide-(2'-deoxyribose 5'-phosphate)-2'-deoxyribonucleotide-DNA = a 3'-end 2'-deoxyribonucleotide-(2,3-dehydro-2,3-deoxyribose 5'-phosphate)-DNA + a 5'-end 5'-phospho-2'-deoxyribonucleoside-DNA + H(+)</text>
        <dbReference type="Rhea" id="RHEA:66592"/>
        <dbReference type="Rhea" id="RHEA-COMP:13180"/>
        <dbReference type="Rhea" id="RHEA-COMP:16897"/>
        <dbReference type="Rhea" id="RHEA-COMP:17067"/>
        <dbReference type="ChEBI" id="CHEBI:15378"/>
        <dbReference type="ChEBI" id="CHEBI:136412"/>
        <dbReference type="ChEBI" id="CHEBI:157695"/>
        <dbReference type="ChEBI" id="CHEBI:167181"/>
        <dbReference type="EC" id="4.2.99.18"/>
    </reaction>
</comment>
<evidence type="ECO:0000256" key="8">
    <source>
        <dbReference type="ARBA" id="ARBA00022833"/>
    </source>
</evidence>
<dbReference type="SUPFAM" id="SSF81624">
    <property type="entry name" value="N-terminal domain of MutM-like DNA repair proteins"/>
    <property type="match status" value="1"/>
</dbReference>
<feature type="domain" description="Formamidopyrimidine-DNA glycosylase catalytic" evidence="17">
    <location>
        <begin position="2"/>
        <end position="117"/>
    </location>
</feature>
<dbReference type="InterPro" id="IPR012319">
    <property type="entry name" value="FPG_cat"/>
</dbReference>
<dbReference type="GO" id="GO:0008534">
    <property type="term" value="F:oxidized purine nucleobase lesion DNA N-glycosylase activity"/>
    <property type="evidence" value="ECO:0007669"/>
    <property type="project" value="UniProtKB-EC"/>
</dbReference>
<keyword evidence="5" id="KW-0227">DNA damage</keyword>
<feature type="domain" description="FPG-type" evidence="16">
    <location>
        <begin position="227"/>
        <end position="262"/>
    </location>
</feature>
<evidence type="ECO:0000256" key="2">
    <source>
        <dbReference type="ARBA" id="ARBA00001947"/>
    </source>
</evidence>
<dbReference type="PROSITE" id="PS51066">
    <property type="entry name" value="ZF_FPG_2"/>
    <property type="match status" value="1"/>
</dbReference>
<proteinExistence type="inferred from homology"/>
<accession>A0AA96GTG3</accession>
<evidence type="ECO:0000256" key="13">
    <source>
        <dbReference type="ARBA" id="ARBA00023295"/>
    </source>
</evidence>
<evidence type="ECO:0000313" key="19">
    <source>
        <dbReference type="Proteomes" id="UP001302494"/>
    </source>
</evidence>
<evidence type="ECO:0000256" key="5">
    <source>
        <dbReference type="ARBA" id="ARBA00022763"/>
    </source>
</evidence>
<dbReference type="GO" id="GO:0003684">
    <property type="term" value="F:damaged DNA binding"/>
    <property type="evidence" value="ECO:0007669"/>
    <property type="project" value="InterPro"/>
</dbReference>
<dbReference type="PROSITE" id="PS01242">
    <property type="entry name" value="ZF_FPG_1"/>
    <property type="match status" value="1"/>
</dbReference>
<keyword evidence="13" id="KW-0326">Glycosidase</keyword>
<comment type="catalytic activity">
    <reaction evidence="1">
        <text>Hydrolysis of DNA containing ring-opened 7-methylguanine residues, releasing 2,6-diamino-4-hydroxy-5-(N-methyl)formamidopyrimidine.</text>
        <dbReference type="EC" id="3.2.2.23"/>
    </reaction>
</comment>
<dbReference type="GO" id="GO:0140078">
    <property type="term" value="F:class I DNA-(apurinic or apyrimidinic site) endonuclease activity"/>
    <property type="evidence" value="ECO:0007669"/>
    <property type="project" value="UniProtKB-EC"/>
</dbReference>
<sequence length="265" mass="30539">MPELPDVEVFKHFVDDTSLHQRIARSAILHPKIVRSMPGKKLTQLLKGRKLENTHRHGKVLFIELDAAKGWLWFHFGMTGYFTSGKKQDPEPENHIRFILKFTTGCLLRFHCSRLFGQAGWAADVEDYLLRHKLGPDALAMSQKEFIQRCQNTPGGVKAALMNQSLIAGIGNVYSDEILFKSRLHPQHSMKSLDTATLRRLYRNLRSVLMRAIKYHADPQKMPDSWLLHHRHAKATCPRCGGRITRMTVHQRSAYFCQSCQRKRA</sequence>
<dbReference type="Proteomes" id="UP001302494">
    <property type="component" value="Chromosome"/>
</dbReference>
<dbReference type="SMART" id="SM01232">
    <property type="entry name" value="H2TH"/>
    <property type="match status" value="1"/>
</dbReference>
<keyword evidence="8" id="KW-0862">Zinc</keyword>
<reference evidence="18 19" key="1">
    <citation type="submission" date="2023-01" db="EMBL/GenBank/DDBJ databases">
        <title>Cultivation and genomic characterization of new, ubiquitous marine nitrite-oxidizing bacteria from the Nitrospirales.</title>
        <authorList>
            <person name="Mueller A.J."/>
            <person name="Daebeler A."/>
            <person name="Herbold C.W."/>
            <person name="Kirkegaard R.H."/>
            <person name="Daims H."/>
        </authorList>
    </citation>
    <scope>NUCLEOTIDE SEQUENCE [LARGE SCALE GENOMIC DNA]</scope>
    <source>
        <strain evidence="18 19">DK</strain>
    </source>
</reference>
<keyword evidence="9" id="KW-0238">DNA-binding</keyword>
<gene>
    <name evidence="18" type="ORF">PQG83_05875</name>
</gene>
<keyword evidence="4" id="KW-0479">Metal-binding</keyword>
<dbReference type="InterPro" id="IPR010663">
    <property type="entry name" value="Znf_FPG/IleRS"/>
</dbReference>
<keyword evidence="7" id="KW-0378">Hydrolase</keyword>
<evidence type="ECO:0000256" key="4">
    <source>
        <dbReference type="ARBA" id="ARBA00022723"/>
    </source>
</evidence>
<dbReference type="SUPFAM" id="SSF46946">
    <property type="entry name" value="S13-like H2TH domain"/>
    <property type="match status" value="1"/>
</dbReference>
<evidence type="ECO:0000256" key="9">
    <source>
        <dbReference type="ARBA" id="ARBA00023125"/>
    </source>
</evidence>
<evidence type="ECO:0000256" key="11">
    <source>
        <dbReference type="ARBA" id="ARBA00023239"/>
    </source>
</evidence>
<keyword evidence="6 15" id="KW-0863">Zinc-finger</keyword>
<evidence type="ECO:0000256" key="10">
    <source>
        <dbReference type="ARBA" id="ARBA00023204"/>
    </source>
</evidence>
<dbReference type="Pfam" id="PF06827">
    <property type="entry name" value="zf-FPG_IleRS"/>
    <property type="match status" value="1"/>
</dbReference>
<keyword evidence="19" id="KW-1185">Reference proteome</keyword>
<dbReference type="GO" id="GO:0008270">
    <property type="term" value="F:zinc ion binding"/>
    <property type="evidence" value="ECO:0007669"/>
    <property type="project" value="UniProtKB-KW"/>
</dbReference>
<comment type="cofactor">
    <cofactor evidence="2">
        <name>Zn(2+)</name>
        <dbReference type="ChEBI" id="CHEBI:29105"/>
    </cofactor>
</comment>
<evidence type="ECO:0000256" key="15">
    <source>
        <dbReference type="PROSITE-ProRule" id="PRU00391"/>
    </source>
</evidence>
<dbReference type="InterPro" id="IPR015886">
    <property type="entry name" value="H2TH_FPG"/>
</dbReference>
<dbReference type="Gene3D" id="1.10.8.50">
    <property type="match status" value="1"/>
</dbReference>
<evidence type="ECO:0000256" key="14">
    <source>
        <dbReference type="ARBA" id="ARBA00044632"/>
    </source>
</evidence>
<evidence type="ECO:0000256" key="7">
    <source>
        <dbReference type="ARBA" id="ARBA00022801"/>
    </source>
</evidence>
<evidence type="ECO:0000259" key="16">
    <source>
        <dbReference type="PROSITE" id="PS51066"/>
    </source>
</evidence>
<dbReference type="SMART" id="SM00898">
    <property type="entry name" value="Fapy_DNA_glyco"/>
    <property type="match status" value="1"/>
</dbReference>